<dbReference type="Proteomes" id="UP000765509">
    <property type="component" value="Unassembled WGS sequence"/>
</dbReference>
<comment type="caution">
    <text evidence="2">The sequence shown here is derived from an EMBL/GenBank/DDBJ whole genome shotgun (WGS) entry which is preliminary data.</text>
</comment>
<reference evidence="2" key="1">
    <citation type="submission" date="2021-03" db="EMBL/GenBank/DDBJ databases">
        <title>Draft genome sequence of rust myrtle Austropuccinia psidii MF-1, a brazilian biotype.</title>
        <authorList>
            <person name="Quecine M.C."/>
            <person name="Pachon D.M.R."/>
            <person name="Bonatelli M.L."/>
            <person name="Correr F.H."/>
            <person name="Franceschini L.M."/>
            <person name="Leite T.F."/>
            <person name="Margarido G.R.A."/>
            <person name="Almeida C.A."/>
            <person name="Ferrarezi J.A."/>
            <person name="Labate C.A."/>
        </authorList>
    </citation>
    <scope>NUCLEOTIDE SEQUENCE</scope>
    <source>
        <strain evidence="2">MF-1</strain>
    </source>
</reference>
<dbReference type="EMBL" id="AVOT02008139">
    <property type="protein sequence ID" value="MBW0485390.1"/>
    <property type="molecule type" value="Genomic_DNA"/>
</dbReference>
<evidence type="ECO:0000313" key="2">
    <source>
        <dbReference type="EMBL" id="MBW0485390.1"/>
    </source>
</evidence>
<dbReference type="AlphaFoldDB" id="A0A9Q3CLT5"/>
<protein>
    <submittedName>
        <fullName evidence="2">Uncharacterized protein</fullName>
    </submittedName>
</protein>
<feature type="compositionally biased region" description="Basic and acidic residues" evidence="1">
    <location>
        <begin position="15"/>
        <end position="28"/>
    </location>
</feature>
<evidence type="ECO:0000256" key="1">
    <source>
        <dbReference type="SAM" id="MobiDB-lite"/>
    </source>
</evidence>
<sequence>MRSHNKPDITSTLQEGDKSMPETNKDGDVAIDCGINMIKPEHILRIDGSNFQSWERRFSVPDPIQDSIITMRPCHTMYMWLKNHYFVMTRTSQCIAFNRLMSIELKDSEAPSSLVLRLNEALIELKN</sequence>
<dbReference type="OrthoDB" id="2519157at2759"/>
<evidence type="ECO:0000313" key="3">
    <source>
        <dbReference type="Proteomes" id="UP000765509"/>
    </source>
</evidence>
<accession>A0A9Q3CLT5</accession>
<name>A0A9Q3CLT5_9BASI</name>
<keyword evidence="3" id="KW-1185">Reference proteome</keyword>
<proteinExistence type="predicted"/>
<organism evidence="2 3">
    <name type="scientific">Austropuccinia psidii MF-1</name>
    <dbReference type="NCBI Taxonomy" id="1389203"/>
    <lineage>
        <taxon>Eukaryota</taxon>
        <taxon>Fungi</taxon>
        <taxon>Dikarya</taxon>
        <taxon>Basidiomycota</taxon>
        <taxon>Pucciniomycotina</taxon>
        <taxon>Pucciniomycetes</taxon>
        <taxon>Pucciniales</taxon>
        <taxon>Sphaerophragmiaceae</taxon>
        <taxon>Austropuccinia</taxon>
    </lineage>
</organism>
<feature type="region of interest" description="Disordered" evidence="1">
    <location>
        <begin position="1"/>
        <end position="28"/>
    </location>
</feature>
<gene>
    <name evidence="2" type="ORF">O181_025105</name>
</gene>